<dbReference type="Proteomes" id="UP000275385">
    <property type="component" value="Unassembled WGS sequence"/>
</dbReference>
<accession>A0A420XXC4</accession>
<gene>
    <name evidence="4" type="ORF">DL546_001747</name>
</gene>
<evidence type="ECO:0000256" key="1">
    <source>
        <dbReference type="ARBA" id="ARBA00022801"/>
    </source>
</evidence>
<dbReference type="Gene3D" id="3.40.50.1820">
    <property type="entry name" value="alpha/beta hydrolase"/>
    <property type="match status" value="1"/>
</dbReference>
<proteinExistence type="inferred from homology"/>
<comment type="similarity">
    <text evidence="2">Belongs to the AB hydrolase superfamily. Epoxide hydrolase family.</text>
</comment>
<feature type="domain" description="AB hydrolase-1" evidence="3">
    <location>
        <begin position="38"/>
        <end position="320"/>
    </location>
</feature>
<keyword evidence="5" id="KW-1185">Reference proteome</keyword>
<dbReference type="SUPFAM" id="SSF53474">
    <property type="entry name" value="alpha/beta-Hydrolases"/>
    <property type="match status" value="1"/>
</dbReference>
<dbReference type="EMBL" id="QVQW01000110">
    <property type="protein sequence ID" value="RKU40311.1"/>
    <property type="molecule type" value="Genomic_DNA"/>
</dbReference>
<evidence type="ECO:0000256" key="2">
    <source>
        <dbReference type="ARBA" id="ARBA00038334"/>
    </source>
</evidence>
<evidence type="ECO:0000313" key="4">
    <source>
        <dbReference type="EMBL" id="RKU40311.1"/>
    </source>
</evidence>
<dbReference type="Pfam" id="PF00561">
    <property type="entry name" value="Abhydrolase_1"/>
    <property type="match status" value="1"/>
</dbReference>
<dbReference type="GO" id="GO:0016787">
    <property type="term" value="F:hydrolase activity"/>
    <property type="evidence" value="ECO:0007669"/>
    <property type="project" value="UniProtKB-KW"/>
</dbReference>
<dbReference type="PANTHER" id="PTHR43329">
    <property type="entry name" value="EPOXIDE HYDROLASE"/>
    <property type="match status" value="1"/>
</dbReference>
<keyword evidence="1" id="KW-0378">Hydrolase</keyword>
<name>A0A420XXC4_9PEZI</name>
<comment type="caution">
    <text evidence="4">The sequence shown here is derived from an EMBL/GenBank/DDBJ whole genome shotgun (WGS) entry which is preliminary data.</text>
</comment>
<evidence type="ECO:0000259" key="3">
    <source>
        <dbReference type="Pfam" id="PF00561"/>
    </source>
</evidence>
<evidence type="ECO:0000313" key="5">
    <source>
        <dbReference type="Proteomes" id="UP000275385"/>
    </source>
</evidence>
<sequence length="345" mass="38612">MADKLTPTDSRVTHNTTAINSKTYHYLLAQPSSSPKATILLLHGWPDLSFGWRYQIPYLVNHLHLRVIVPDLPGYGRTAAPQSLSAYSAKSVSTDCIALVDEVLGPKTEKEPIFVGGHDWGGFLAWRVALWFPERVKAVFSVCTPYAPPAKEYRSLEEVVKVLPNFTYQLQLAGPEVEARIDGGGEKALRGFVNGMYGGRTEGGEVLFNPQKGLNLDLLEEFTSAPLVSKEEADFYVQEYSRNGMRGPLNWYRTRKVNYEEEMELFKLGRGEGKISMPALFITAKKDAALPPAMSKGMDGYFETLVRREVDANHWALWEASQDVNKYIGEFISDVLEGRKLQASL</sequence>
<reference evidence="4 5" key="1">
    <citation type="submission" date="2018-08" db="EMBL/GenBank/DDBJ databases">
        <title>Draft genome of the lignicolous fungus Coniochaeta pulveracea.</title>
        <authorList>
            <person name="Borstlap C.J."/>
            <person name="De Witt R.N."/>
            <person name="Botha A."/>
            <person name="Volschenk H."/>
        </authorList>
    </citation>
    <scope>NUCLEOTIDE SEQUENCE [LARGE SCALE GENOMIC DNA]</scope>
    <source>
        <strain evidence="4 5">CAB683</strain>
    </source>
</reference>
<dbReference type="PRINTS" id="PR00412">
    <property type="entry name" value="EPOXHYDRLASE"/>
</dbReference>
<dbReference type="InterPro" id="IPR000073">
    <property type="entry name" value="AB_hydrolase_1"/>
</dbReference>
<protein>
    <recommendedName>
        <fullName evidence="3">AB hydrolase-1 domain-containing protein</fullName>
    </recommendedName>
</protein>
<dbReference type="OrthoDB" id="408373at2759"/>
<dbReference type="PRINTS" id="PR00111">
    <property type="entry name" value="ABHYDROLASE"/>
</dbReference>
<organism evidence="4 5">
    <name type="scientific">Coniochaeta pulveracea</name>
    <dbReference type="NCBI Taxonomy" id="177199"/>
    <lineage>
        <taxon>Eukaryota</taxon>
        <taxon>Fungi</taxon>
        <taxon>Dikarya</taxon>
        <taxon>Ascomycota</taxon>
        <taxon>Pezizomycotina</taxon>
        <taxon>Sordariomycetes</taxon>
        <taxon>Sordariomycetidae</taxon>
        <taxon>Coniochaetales</taxon>
        <taxon>Coniochaetaceae</taxon>
        <taxon>Coniochaeta</taxon>
    </lineage>
</organism>
<dbReference type="InterPro" id="IPR000639">
    <property type="entry name" value="Epox_hydrolase-like"/>
</dbReference>
<dbReference type="InterPro" id="IPR029058">
    <property type="entry name" value="AB_hydrolase_fold"/>
</dbReference>
<dbReference type="AlphaFoldDB" id="A0A420XXC4"/>
<dbReference type="STRING" id="177199.A0A420XXC4"/>